<feature type="domain" description="DUF2281" evidence="1">
    <location>
        <begin position="7"/>
        <end position="34"/>
    </location>
</feature>
<organism evidence="2 3">
    <name type="scientific">Persephonella atlantica</name>
    <dbReference type="NCBI Taxonomy" id="2699429"/>
    <lineage>
        <taxon>Bacteria</taxon>
        <taxon>Pseudomonadati</taxon>
        <taxon>Aquificota</taxon>
        <taxon>Aquificia</taxon>
        <taxon>Aquificales</taxon>
        <taxon>Hydrogenothermaceae</taxon>
        <taxon>Persephonella</taxon>
    </lineage>
</organism>
<keyword evidence="3" id="KW-1185">Reference proteome</keyword>
<evidence type="ECO:0000313" key="3">
    <source>
        <dbReference type="Proteomes" id="UP000772812"/>
    </source>
</evidence>
<sequence length="60" mass="7517">MMQTINLNELPEEARRELLDFYEFLLQKYKKRKRIDEIVPKRVKAFQPMKREEIYESINR</sequence>
<dbReference type="EMBL" id="JAACYA010000002">
    <property type="protein sequence ID" value="MBK3333209.1"/>
    <property type="molecule type" value="Genomic_DNA"/>
</dbReference>
<protein>
    <submittedName>
        <fullName evidence="2">DUF2281 domain-containing protein</fullName>
    </submittedName>
</protein>
<dbReference type="Proteomes" id="UP000772812">
    <property type="component" value="Unassembled WGS sequence"/>
</dbReference>
<evidence type="ECO:0000259" key="1">
    <source>
        <dbReference type="Pfam" id="PF10047"/>
    </source>
</evidence>
<reference evidence="2 3" key="1">
    <citation type="journal article" date="2021" name="Syst. Appl. Microbiol.">
        <title>Persephonella atlantica sp. nov.: How to adapt to physico-chemical gradients in high temperature hydrothermal habitats.</title>
        <authorList>
            <person name="Francois D.X."/>
            <person name="Godfroy A."/>
            <person name="Mathien C."/>
            <person name="Aube J."/>
            <person name="Cathalot C."/>
            <person name="Lesongeur F."/>
            <person name="L'Haridon S."/>
            <person name="Philippon X."/>
            <person name="Roussel E.G."/>
        </authorList>
    </citation>
    <scope>NUCLEOTIDE SEQUENCE [LARGE SCALE GENOMIC DNA]</scope>
    <source>
        <strain evidence="2 3">MO1340</strain>
    </source>
</reference>
<evidence type="ECO:0000313" key="2">
    <source>
        <dbReference type="EMBL" id="MBK3333209.1"/>
    </source>
</evidence>
<gene>
    <name evidence="2" type="ORF">GWK41_09010</name>
</gene>
<accession>A0ABS1GJV0</accession>
<comment type="caution">
    <text evidence="2">The sequence shown here is derived from an EMBL/GenBank/DDBJ whole genome shotgun (WGS) entry which is preliminary data.</text>
</comment>
<dbReference type="Pfam" id="PF10047">
    <property type="entry name" value="DUF2281"/>
    <property type="match status" value="1"/>
</dbReference>
<dbReference type="RefSeq" id="WP_200674674.1">
    <property type="nucleotide sequence ID" value="NZ_JAACYA010000002.1"/>
</dbReference>
<proteinExistence type="predicted"/>
<name>A0ABS1GJV0_9AQUI</name>
<dbReference type="InterPro" id="IPR018739">
    <property type="entry name" value="DUF2281"/>
</dbReference>